<dbReference type="PANTHER" id="PTHR11662">
    <property type="entry name" value="SOLUTE CARRIER FAMILY 17"/>
    <property type="match status" value="1"/>
</dbReference>
<evidence type="ECO:0000259" key="7">
    <source>
        <dbReference type="PROSITE" id="PS50850"/>
    </source>
</evidence>
<evidence type="ECO:0000313" key="9">
    <source>
        <dbReference type="Proteomes" id="UP000838756"/>
    </source>
</evidence>
<comment type="caution">
    <text evidence="8">The sequence shown here is derived from an EMBL/GenBank/DDBJ whole genome shotgun (WGS) entry which is preliminary data.</text>
</comment>
<evidence type="ECO:0000256" key="6">
    <source>
        <dbReference type="SAM" id="Phobius"/>
    </source>
</evidence>
<evidence type="ECO:0000313" key="8">
    <source>
        <dbReference type="EMBL" id="CAH2218376.1"/>
    </source>
</evidence>
<evidence type="ECO:0000256" key="4">
    <source>
        <dbReference type="ARBA" id="ARBA00023136"/>
    </source>
</evidence>
<dbReference type="SUPFAM" id="SSF103473">
    <property type="entry name" value="MFS general substrate transporter"/>
    <property type="match status" value="1"/>
</dbReference>
<proteinExistence type="predicted"/>
<dbReference type="InterPro" id="IPR011701">
    <property type="entry name" value="MFS"/>
</dbReference>
<comment type="subcellular location">
    <subcellularLocation>
        <location evidence="1">Membrane</location>
        <topology evidence="1">Multi-pass membrane protein</topology>
    </subcellularLocation>
</comment>
<keyword evidence="3 6" id="KW-1133">Transmembrane helix</keyword>
<dbReference type="GO" id="GO:0022857">
    <property type="term" value="F:transmembrane transporter activity"/>
    <property type="evidence" value="ECO:0007669"/>
    <property type="project" value="InterPro"/>
</dbReference>
<dbReference type="InterPro" id="IPR050382">
    <property type="entry name" value="MFS_Na/Anion_cotransporter"/>
</dbReference>
<feature type="transmembrane region" description="Helical" evidence="6">
    <location>
        <begin position="226"/>
        <end position="249"/>
    </location>
</feature>
<protein>
    <submittedName>
        <fullName evidence="8">Jg14048 protein</fullName>
    </submittedName>
</protein>
<dbReference type="Gene3D" id="1.20.1250.20">
    <property type="entry name" value="MFS general substrate transporter like domains"/>
    <property type="match status" value="2"/>
</dbReference>
<dbReference type="Proteomes" id="UP000838756">
    <property type="component" value="Unassembled WGS sequence"/>
</dbReference>
<dbReference type="Pfam" id="PF07690">
    <property type="entry name" value="MFS_1"/>
    <property type="match status" value="1"/>
</dbReference>
<feature type="compositionally biased region" description="Acidic residues" evidence="5">
    <location>
        <begin position="517"/>
        <end position="532"/>
    </location>
</feature>
<organism evidence="8 9">
    <name type="scientific">Pararge aegeria aegeria</name>
    <dbReference type="NCBI Taxonomy" id="348720"/>
    <lineage>
        <taxon>Eukaryota</taxon>
        <taxon>Metazoa</taxon>
        <taxon>Ecdysozoa</taxon>
        <taxon>Arthropoda</taxon>
        <taxon>Hexapoda</taxon>
        <taxon>Insecta</taxon>
        <taxon>Pterygota</taxon>
        <taxon>Neoptera</taxon>
        <taxon>Endopterygota</taxon>
        <taxon>Lepidoptera</taxon>
        <taxon>Glossata</taxon>
        <taxon>Ditrysia</taxon>
        <taxon>Papilionoidea</taxon>
        <taxon>Nymphalidae</taxon>
        <taxon>Satyrinae</taxon>
        <taxon>Satyrini</taxon>
        <taxon>Parargina</taxon>
        <taxon>Pararge</taxon>
    </lineage>
</organism>
<accession>A0A8S4QY20</accession>
<dbReference type="PANTHER" id="PTHR11662:SF280">
    <property type="entry name" value="FI21844P1-RELATED"/>
    <property type="match status" value="1"/>
</dbReference>
<evidence type="ECO:0000256" key="3">
    <source>
        <dbReference type="ARBA" id="ARBA00022989"/>
    </source>
</evidence>
<evidence type="ECO:0000256" key="1">
    <source>
        <dbReference type="ARBA" id="ARBA00004141"/>
    </source>
</evidence>
<feature type="transmembrane region" description="Helical" evidence="6">
    <location>
        <begin position="164"/>
        <end position="184"/>
    </location>
</feature>
<dbReference type="AlphaFoldDB" id="A0A8S4QY20"/>
<feature type="transmembrane region" description="Helical" evidence="6">
    <location>
        <begin position="261"/>
        <end position="278"/>
    </location>
</feature>
<name>A0A8S4QY20_9NEOP</name>
<dbReference type="PROSITE" id="PS50850">
    <property type="entry name" value="MFS"/>
    <property type="match status" value="1"/>
</dbReference>
<feature type="transmembrane region" description="Helical" evidence="6">
    <location>
        <begin position="420"/>
        <end position="441"/>
    </location>
</feature>
<evidence type="ECO:0000256" key="5">
    <source>
        <dbReference type="SAM" id="MobiDB-lite"/>
    </source>
</evidence>
<dbReference type="EMBL" id="CAKXAJ010019487">
    <property type="protein sequence ID" value="CAH2218376.1"/>
    <property type="molecule type" value="Genomic_DNA"/>
</dbReference>
<feature type="transmembrane region" description="Helical" evidence="6">
    <location>
        <begin position="489"/>
        <end position="507"/>
    </location>
</feature>
<dbReference type="OrthoDB" id="2985014at2759"/>
<dbReference type="GO" id="GO:0016020">
    <property type="term" value="C:membrane"/>
    <property type="evidence" value="ECO:0007669"/>
    <property type="project" value="UniProtKB-SubCell"/>
</dbReference>
<dbReference type="InterPro" id="IPR020846">
    <property type="entry name" value="MFS_dom"/>
</dbReference>
<feature type="transmembrane region" description="Helical" evidence="6">
    <location>
        <begin position="42"/>
        <end position="63"/>
    </location>
</feature>
<reference evidence="8" key="1">
    <citation type="submission" date="2022-03" db="EMBL/GenBank/DDBJ databases">
        <authorList>
            <person name="Lindestad O."/>
        </authorList>
    </citation>
    <scope>NUCLEOTIDE SEQUENCE</scope>
</reference>
<feature type="region of interest" description="Disordered" evidence="5">
    <location>
        <begin position="513"/>
        <end position="546"/>
    </location>
</feature>
<keyword evidence="9" id="KW-1185">Reference proteome</keyword>
<feature type="transmembrane region" description="Helical" evidence="6">
    <location>
        <begin position="353"/>
        <end position="374"/>
    </location>
</feature>
<feature type="domain" description="Major facilitator superfamily (MFS) profile" evidence="7">
    <location>
        <begin position="60"/>
        <end position="512"/>
    </location>
</feature>
<keyword evidence="2 6" id="KW-0812">Transmembrane</keyword>
<keyword evidence="4 6" id="KW-0472">Membrane</keyword>
<dbReference type="GO" id="GO:0006820">
    <property type="term" value="P:monoatomic anion transport"/>
    <property type="evidence" value="ECO:0007669"/>
    <property type="project" value="TreeGrafter"/>
</dbReference>
<sequence length="546" mass="60397">MVVNDSTDNNGTENGKSVQVNVLEECNEFKVSGWGYRHQQCLILFFCLLTALSMRSCMGVALVDMVNSNIEYSDKNLVLANATDINSLGKKYNGSNLKENNITDDNEAKSHIQVVLHSLLLIPPYPKFQWTKKTQDIVTSSFFWGYMLLQIPGGQLAHRFGARYLLTGALLINAVMSFCVPWAAFYGGWILLAIFRMVQGLTQACLLPGVHTILGKWAPLEERGRLAGWAYGGSVLGAVLGLTITGFIATSPLGWPGIFRFYGIISAIIGSVMWIFGADTPAQHKSISATERRYIEERLGSNGKKKRSIPWSSILRCRGVWAIIAAHVGQSWGQLTFYTEVPAFMDKVMGVNIKANGMLTALPYLMMWFANFFFTWFSDMLIVKKILNVANTRKLANSFGSFLPAIGLVVLAFVPKNIYVVEAVLIILCVCKVAANVGFHINHIDLSSNFSGTLIGLSNFAANAFGSLAPIVAGLILTDVTSEYLWRKVFFVSAGLYVITNLVYVMFGEGEKADWDNPPEDDSEEEKEDSNELESMIKENTVTLQQ</sequence>
<feature type="transmembrane region" description="Helical" evidence="6">
    <location>
        <begin position="395"/>
        <end position="414"/>
    </location>
</feature>
<evidence type="ECO:0000256" key="2">
    <source>
        <dbReference type="ARBA" id="ARBA00022692"/>
    </source>
</evidence>
<gene>
    <name evidence="8" type="primary">jg14048</name>
    <name evidence="8" type="ORF">PAEG_LOCUS6211</name>
</gene>
<feature type="transmembrane region" description="Helical" evidence="6">
    <location>
        <begin position="453"/>
        <end position="477"/>
    </location>
</feature>
<dbReference type="FunFam" id="1.20.1250.20:FF:000532">
    <property type="entry name" value="SLC (SoLute Carrier) homolog"/>
    <property type="match status" value="1"/>
</dbReference>
<dbReference type="InterPro" id="IPR036259">
    <property type="entry name" value="MFS_trans_sf"/>
</dbReference>